<reference evidence="2" key="2">
    <citation type="journal article" date="2010" name="Science">
        <title>The genome of the Western clawed frog Xenopus tropicalis.</title>
        <authorList>
            <person name="Hellsten U."/>
            <person name="Harland R.M."/>
            <person name="Gilchrist M.J."/>
            <person name="Hendrix D."/>
            <person name="Jurka J."/>
            <person name="Kapitonov V."/>
            <person name="Ovcharenko I."/>
            <person name="Putnam N.H."/>
            <person name="Shu S."/>
            <person name="Taher L."/>
            <person name="Blitz I.L."/>
            <person name="Blumberg B."/>
            <person name="Dichmann D.S."/>
            <person name="Dubchak I."/>
            <person name="Amaya E."/>
            <person name="Detter J.C."/>
            <person name="Fletcher R."/>
            <person name="Gerhard D.S."/>
            <person name="Goodstein D."/>
            <person name="Graves T."/>
            <person name="Grigoriev I.V."/>
            <person name="Grimwood J."/>
            <person name="Kawashima T."/>
            <person name="Lindquist E."/>
            <person name="Lucas S.M."/>
            <person name="Mead P.E."/>
            <person name="Mitros T."/>
            <person name="Ogino H."/>
            <person name="Ohta Y."/>
            <person name="Poliakov A.V."/>
            <person name="Pollet N."/>
            <person name="Robert J."/>
            <person name="Salamov A."/>
            <person name="Sater A.K."/>
            <person name="Schmutz J."/>
            <person name="Terry A."/>
            <person name="Vize P.D."/>
            <person name="Warren W.C."/>
            <person name="Wells D."/>
            <person name="Wills A."/>
            <person name="Wilson R.K."/>
            <person name="Zimmerman L.B."/>
            <person name="Zorn A.M."/>
            <person name="Grainger R."/>
            <person name="Grammer T."/>
            <person name="Khokha M.K."/>
            <person name="Richardson P.M."/>
            <person name="Rokhsar D.S."/>
        </authorList>
    </citation>
    <scope>NUCLEOTIDE SEQUENCE [LARGE SCALE GENOMIC DNA]</scope>
    <source>
        <strain evidence="2">Nigerian</strain>
    </source>
</reference>
<dbReference type="AlphaFoldDB" id="A0A1B8Y0L6"/>
<reference evidence="2" key="1">
    <citation type="submission" date="2009-11" db="EMBL/GenBank/DDBJ databases">
        <authorList>
            <consortium name="US DOE Joint Genome Institute (JGI-PGF)"/>
            <person name="Ottilar R."/>
            <person name="Schmutz J."/>
            <person name="Salamov A."/>
            <person name="Cheng J.F."/>
            <person name="Lucas S."/>
            <person name="Pitluck S."/>
            <person name="Gundlach H."/>
            <person name="Guo Y."/>
            <person name="Haberer G."/>
            <person name="Nasrallah J."/>
            <person name="Mayer K.F.X."/>
            <person name="van de Peer Y."/>
            <person name="Weigel D."/>
            <person name="Grigoriev I.V."/>
        </authorList>
    </citation>
    <scope>NUCLEOTIDE SEQUENCE</scope>
    <source>
        <strain evidence="2">Nigerian</strain>
    </source>
</reference>
<keyword evidence="1" id="KW-0472">Membrane</keyword>
<name>A0A1B8Y0L6_XENTR</name>
<accession>A0A1B8Y0L6</accession>
<sequence>MKEVGALKRAFGAMRRGPGATLLLRRRLLCFSRFGFGCLGLCGALCSFRLGGLLSRALGSFGLGGLFSRALGHLLGFGSFGLLGAFGGLCRFLHLLGALCCCRDLLGLFRRLGRLLCRRRWFLGFGRRWLLLGRLLLTLQRPLVQLEGSGGSAPLDLGESPLSDQGLESQLEAAVVPLHIVASGSQSLLESGQGHPAALLRGGHGLNDQFGRAGPGGFLGFSASLLGLLLLGSGGFCRGSGLSYGCFCHSNR</sequence>
<keyword evidence="1" id="KW-0812">Transmembrane</keyword>
<evidence type="ECO:0000313" key="2">
    <source>
        <dbReference type="EMBL" id="OCA16470.1"/>
    </source>
</evidence>
<reference evidence="2" key="3">
    <citation type="submission" date="2016-05" db="EMBL/GenBank/DDBJ databases">
        <title>WGS assembly of Xenopus tropicalis.</title>
        <authorList>
            <person name="Sessions A."/>
            <person name="Jenkins J."/>
            <person name="Mitros T."/>
            <person name="Lyons J.T."/>
            <person name="Dichmann D.S."/>
            <person name="Robert J."/>
            <person name="Harland R.M."/>
            <person name="Rokhsar D.S."/>
        </authorList>
    </citation>
    <scope>NUCLEOTIDE SEQUENCE</scope>
    <source>
        <strain evidence="2">Nigerian</strain>
    </source>
</reference>
<feature type="transmembrane region" description="Helical" evidence="1">
    <location>
        <begin position="74"/>
        <end position="100"/>
    </location>
</feature>
<gene>
    <name evidence="2" type="ORF">XENTR_v90028257mg</name>
</gene>
<keyword evidence="1" id="KW-1133">Transmembrane helix</keyword>
<dbReference type="EMBL" id="KV460605">
    <property type="protein sequence ID" value="OCA16470.1"/>
    <property type="molecule type" value="Genomic_DNA"/>
</dbReference>
<protein>
    <submittedName>
        <fullName evidence="2">Uncharacterized protein</fullName>
    </submittedName>
</protein>
<organism evidence="2">
    <name type="scientific">Xenopus tropicalis</name>
    <name type="common">Western clawed frog</name>
    <name type="synonym">Silurana tropicalis</name>
    <dbReference type="NCBI Taxonomy" id="8364"/>
    <lineage>
        <taxon>Eukaryota</taxon>
        <taxon>Metazoa</taxon>
        <taxon>Chordata</taxon>
        <taxon>Craniata</taxon>
        <taxon>Vertebrata</taxon>
        <taxon>Euteleostomi</taxon>
        <taxon>Amphibia</taxon>
        <taxon>Batrachia</taxon>
        <taxon>Anura</taxon>
        <taxon>Pipoidea</taxon>
        <taxon>Pipidae</taxon>
        <taxon>Xenopodinae</taxon>
        <taxon>Xenopus</taxon>
        <taxon>Silurana</taxon>
    </lineage>
</organism>
<evidence type="ECO:0000256" key="1">
    <source>
        <dbReference type="SAM" id="Phobius"/>
    </source>
</evidence>
<proteinExistence type="predicted"/>
<feature type="transmembrane region" description="Helical" evidence="1">
    <location>
        <begin position="34"/>
        <end position="54"/>
    </location>
</feature>